<evidence type="ECO:0000313" key="2">
    <source>
        <dbReference type="Proteomes" id="UP000831484"/>
    </source>
</evidence>
<accession>A0AB38RN27</accession>
<evidence type="ECO:0000313" key="1">
    <source>
        <dbReference type="EMBL" id="UPU46661.1"/>
    </source>
</evidence>
<protein>
    <submittedName>
        <fullName evidence="1">Uncharacterized protein</fullName>
    </submittedName>
</protein>
<organism evidence="1 2">
    <name type="scientific">Rhodococcus qingshengii JCM 15477</name>
    <dbReference type="NCBI Taxonomy" id="1303681"/>
    <lineage>
        <taxon>Bacteria</taxon>
        <taxon>Bacillati</taxon>
        <taxon>Actinomycetota</taxon>
        <taxon>Actinomycetes</taxon>
        <taxon>Mycobacteriales</taxon>
        <taxon>Nocardiaceae</taxon>
        <taxon>Rhodococcus</taxon>
        <taxon>Rhodococcus erythropolis group</taxon>
    </lineage>
</organism>
<proteinExistence type="predicted"/>
<dbReference type="AlphaFoldDB" id="A0AB38RN27"/>
<sequence>MISFGALRSPAFRIHTLAPVSFPLTTENHIPPQLQAMDRGVAVMDAF</sequence>
<keyword evidence="2" id="KW-1185">Reference proteome</keyword>
<dbReference type="Proteomes" id="UP000831484">
    <property type="component" value="Plasmid pdjl-6-4"/>
</dbReference>
<dbReference type="RefSeq" id="WP_156525077.1">
    <property type="nucleotide sequence ID" value="NZ_CP096567.1"/>
</dbReference>
<name>A0AB38RN27_RHOSG</name>
<gene>
    <name evidence="1" type="ORF">M0639_31100</name>
</gene>
<keyword evidence="1" id="KW-0614">Plasmid</keyword>
<geneLocation type="plasmid" evidence="1 2">
    <name>pdjl-6-4</name>
</geneLocation>
<reference evidence="2" key="1">
    <citation type="journal article" date="2022" name="Environ. Microbiol.">
        <title>Functional analysis, diversity, and distribution of carbendazim hydrolases MheI and CbmA, responsible for the initial step in carbendazim degradation.</title>
        <authorList>
            <person name="Zhang M."/>
            <person name="Bai X."/>
            <person name="Li Q."/>
            <person name="Zhang L."/>
            <person name="Zhu Q."/>
            <person name="Gao S."/>
            <person name="Ke Z."/>
            <person name="Jiang M."/>
            <person name="Hu J."/>
            <person name="Qiu J."/>
            <person name="Hong Q."/>
        </authorList>
    </citation>
    <scope>NUCLEOTIDE SEQUENCE [LARGE SCALE GENOMIC DNA]</scope>
    <source>
        <strain evidence="2">djl-6</strain>
    </source>
</reference>
<dbReference type="EMBL" id="CP096567">
    <property type="protein sequence ID" value="UPU46661.1"/>
    <property type="molecule type" value="Genomic_DNA"/>
</dbReference>